<reference evidence="2" key="1">
    <citation type="submission" date="2022-03" db="EMBL/GenBank/DDBJ databases">
        <authorList>
            <person name="Alioto T."/>
            <person name="Alioto T."/>
            <person name="Gomez Garrido J."/>
        </authorList>
    </citation>
    <scope>NUCLEOTIDE SEQUENCE</scope>
</reference>
<name>A0AAD1TE30_PELCU</name>
<feature type="region of interest" description="Disordered" evidence="1">
    <location>
        <begin position="91"/>
        <end position="119"/>
    </location>
</feature>
<dbReference type="AlphaFoldDB" id="A0AAD1TE30"/>
<organism evidence="2 3">
    <name type="scientific">Pelobates cultripes</name>
    <name type="common">Western spadefoot toad</name>
    <dbReference type="NCBI Taxonomy" id="61616"/>
    <lineage>
        <taxon>Eukaryota</taxon>
        <taxon>Metazoa</taxon>
        <taxon>Chordata</taxon>
        <taxon>Craniata</taxon>
        <taxon>Vertebrata</taxon>
        <taxon>Euteleostomi</taxon>
        <taxon>Amphibia</taxon>
        <taxon>Batrachia</taxon>
        <taxon>Anura</taxon>
        <taxon>Pelobatoidea</taxon>
        <taxon>Pelobatidae</taxon>
        <taxon>Pelobates</taxon>
    </lineage>
</organism>
<evidence type="ECO:0000313" key="2">
    <source>
        <dbReference type="EMBL" id="CAH2321334.1"/>
    </source>
</evidence>
<evidence type="ECO:0000313" key="3">
    <source>
        <dbReference type="Proteomes" id="UP001295444"/>
    </source>
</evidence>
<accession>A0AAD1TE30</accession>
<sequence>MEAEPAAIPSGRILWELSDSRIIKHPKSSLQPCSCCCRTSAQFPASWGVRTRNIKQIAARFLPISVTYYGGHTAPRNLSWFPSQTGLPDYPAKESLADVGESKKPAERQRTATPWITAGGPPVTEGALKSLLDDLRRNIVADIAVFREEINEVLIHLHDTELTTAAHDTQITKLESELSALKHEQAQIHNHMATMEDRRQWKNVKVQGPGRFNYNNRNTTPVSLCWQAFSLQNKLNTCYWMYVTGSQHRRQNQQVQADM</sequence>
<feature type="compositionally biased region" description="Basic and acidic residues" evidence="1">
    <location>
        <begin position="91"/>
        <end position="110"/>
    </location>
</feature>
<dbReference type="Proteomes" id="UP001295444">
    <property type="component" value="Chromosome 11"/>
</dbReference>
<dbReference type="EMBL" id="OW240922">
    <property type="protein sequence ID" value="CAH2321334.1"/>
    <property type="molecule type" value="Genomic_DNA"/>
</dbReference>
<keyword evidence="3" id="KW-1185">Reference proteome</keyword>
<gene>
    <name evidence="2" type="ORF">PECUL_23A033412</name>
</gene>
<proteinExistence type="predicted"/>
<protein>
    <submittedName>
        <fullName evidence="2">Uncharacterized protein</fullName>
    </submittedName>
</protein>
<evidence type="ECO:0000256" key="1">
    <source>
        <dbReference type="SAM" id="MobiDB-lite"/>
    </source>
</evidence>